<gene>
    <name evidence="1" type="ORF">EEJ42_42915</name>
</gene>
<dbReference type="Proteomes" id="UP000275401">
    <property type="component" value="Unassembled WGS sequence"/>
</dbReference>
<accession>A0A3M8T7Y2</accession>
<comment type="caution">
    <text evidence="1">The sequence shown here is derived from an EMBL/GenBank/DDBJ whole genome shotgun (WGS) entry which is preliminary data.</text>
</comment>
<dbReference type="EMBL" id="RIBZ01000829">
    <property type="protein sequence ID" value="RNF86762.1"/>
    <property type="molecule type" value="Genomic_DNA"/>
</dbReference>
<proteinExistence type="predicted"/>
<evidence type="ECO:0000313" key="1">
    <source>
        <dbReference type="EMBL" id="RNF86762.1"/>
    </source>
</evidence>
<reference evidence="1 2" key="1">
    <citation type="submission" date="2018-11" db="EMBL/GenBank/DDBJ databases">
        <title>The Potential of Streptomyces as Biocontrol Agents against the Tomato grey mould, Botrytis cinerea (Gray mold) Frontiers in Microbiology.</title>
        <authorList>
            <person name="Li D."/>
        </authorList>
    </citation>
    <scope>NUCLEOTIDE SEQUENCE [LARGE SCALE GENOMIC DNA]</scope>
    <source>
        <strain evidence="1 2">NEAU-LD23</strain>
    </source>
</reference>
<dbReference type="AlphaFoldDB" id="A0A3M8T7Y2"/>
<organism evidence="1 2">
    <name type="scientific">Streptomyces botrytidirepellens</name>
    <dbReference type="NCBI Taxonomy" id="2486417"/>
    <lineage>
        <taxon>Bacteria</taxon>
        <taxon>Bacillati</taxon>
        <taxon>Actinomycetota</taxon>
        <taxon>Actinomycetes</taxon>
        <taxon>Kitasatosporales</taxon>
        <taxon>Streptomycetaceae</taxon>
        <taxon>Streptomyces</taxon>
    </lineage>
</organism>
<sequence length="133" mass="14299">MNADPTTVGYEPEPTDVAAEVAAILEEITDPIELYERATAAQVHHQAVVEALSLFRSRCLAGLNTPGVDGTKSSFEQISGYTGLTRGGVQKLVQRGRSLLDCPFPTPLTPDDVHRFLKHGLAVRDARAGKDVS</sequence>
<protein>
    <submittedName>
        <fullName evidence="1">Uncharacterized protein</fullName>
    </submittedName>
</protein>
<name>A0A3M8T7Y2_9ACTN</name>
<evidence type="ECO:0000313" key="2">
    <source>
        <dbReference type="Proteomes" id="UP000275401"/>
    </source>
</evidence>
<keyword evidence="2" id="KW-1185">Reference proteome</keyword>
<dbReference type="RefSeq" id="WP_123107556.1">
    <property type="nucleotide sequence ID" value="NZ_RIBZ01000829.1"/>
</dbReference>